<dbReference type="Proteomes" id="UP000678393">
    <property type="component" value="Unassembled WGS sequence"/>
</dbReference>
<dbReference type="AlphaFoldDB" id="A0A8S3ZAY6"/>
<keyword evidence="2" id="KW-1185">Reference proteome</keyword>
<reference evidence="1" key="1">
    <citation type="submission" date="2021-04" db="EMBL/GenBank/DDBJ databases">
        <authorList>
            <consortium name="Molecular Ecology Group"/>
        </authorList>
    </citation>
    <scope>NUCLEOTIDE SEQUENCE</scope>
</reference>
<dbReference type="OrthoDB" id="8675562at2759"/>
<evidence type="ECO:0000313" key="1">
    <source>
        <dbReference type="EMBL" id="CAG5126369.1"/>
    </source>
</evidence>
<feature type="non-terminal residue" evidence="1">
    <location>
        <position position="74"/>
    </location>
</feature>
<feature type="non-terminal residue" evidence="1">
    <location>
        <position position="1"/>
    </location>
</feature>
<comment type="caution">
    <text evidence="1">The sequence shown here is derived from an EMBL/GenBank/DDBJ whole genome shotgun (WGS) entry which is preliminary data.</text>
</comment>
<sequence>ANESVPCSPFPIVPGYQKSELCNLTLQNGSPWFCGRPRKQELTCSDYQRVSYWTKCIAMPITTAEDVLLKQRTG</sequence>
<accession>A0A8S3ZAY6</accession>
<evidence type="ECO:0000313" key="2">
    <source>
        <dbReference type="Proteomes" id="UP000678393"/>
    </source>
</evidence>
<proteinExistence type="predicted"/>
<name>A0A8S3ZAY6_9EUPU</name>
<organism evidence="1 2">
    <name type="scientific">Candidula unifasciata</name>
    <dbReference type="NCBI Taxonomy" id="100452"/>
    <lineage>
        <taxon>Eukaryota</taxon>
        <taxon>Metazoa</taxon>
        <taxon>Spiralia</taxon>
        <taxon>Lophotrochozoa</taxon>
        <taxon>Mollusca</taxon>
        <taxon>Gastropoda</taxon>
        <taxon>Heterobranchia</taxon>
        <taxon>Euthyneura</taxon>
        <taxon>Panpulmonata</taxon>
        <taxon>Eupulmonata</taxon>
        <taxon>Stylommatophora</taxon>
        <taxon>Helicina</taxon>
        <taxon>Helicoidea</taxon>
        <taxon>Geomitridae</taxon>
        <taxon>Candidula</taxon>
    </lineage>
</organism>
<gene>
    <name evidence="1" type="ORF">CUNI_LOCUS11927</name>
</gene>
<dbReference type="EMBL" id="CAJHNH020002336">
    <property type="protein sequence ID" value="CAG5126369.1"/>
    <property type="molecule type" value="Genomic_DNA"/>
</dbReference>
<protein>
    <submittedName>
        <fullName evidence="1">Uncharacterized protein</fullName>
    </submittedName>
</protein>